<accession>A0A8H7XNY0</accession>
<evidence type="ECO:0000313" key="1">
    <source>
        <dbReference type="EMBL" id="KAG5163396.1"/>
    </source>
</evidence>
<dbReference type="OrthoDB" id="2745898at2759"/>
<sequence length="447" mass="51482">MPELPQELLECVIDGVAENSEREGCWLGADLFQCSRASRSLRPRCLVYIFSSIYIRGGGQEEWENRLIALLELIEDRPAIAKWIQELVLSTSDVEVENPMYPFIRQNRYPTTFGHPLFKRLMQVASPIRKVSIKRRHAAGQPSAVALEPLLTLPPVRSLESITSLSFEGLQQLPLSMIIWCHNLTSLELLDVQVQKLDEDKMFEESGVPVLLVSLKHLTIAYTTRSRSHLRPFFNSKYVNLSGLKSLTVYMEGIVLNLNEWTEFIKQEIPLKLCSRSLEELTLLSRNGQRGPGWIPMEHPMKELKSLRRLRAFYFETLYSKNMDHSSIILKYIRSNSLKKLTIEVSLLVSLDNGLEELDKLLNFDLDSFSMEILRIMASGSTFELRLACRVQAAAPLNDGVLYESRLRAKCYQLLAIIRRYHLKMLDNHPFVNLRMDKVRVVFLHSM</sequence>
<dbReference type="EMBL" id="JAFIQS010000015">
    <property type="protein sequence ID" value="KAG5163396.1"/>
    <property type="molecule type" value="Genomic_DNA"/>
</dbReference>
<proteinExistence type="predicted"/>
<protein>
    <submittedName>
        <fullName evidence="1">Uncharacterized protein</fullName>
    </submittedName>
</protein>
<gene>
    <name evidence="1" type="ORF">JR316_011743</name>
</gene>
<reference evidence="1" key="1">
    <citation type="submission" date="2021-02" db="EMBL/GenBank/DDBJ databases">
        <title>Psilocybe cubensis genome.</title>
        <authorList>
            <person name="Mckernan K.J."/>
            <person name="Crawford S."/>
            <person name="Trippe A."/>
            <person name="Kane L.T."/>
            <person name="Mclaughlin S."/>
        </authorList>
    </citation>
    <scope>NUCLEOTIDE SEQUENCE [LARGE SCALE GENOMIC DNA]</scope>
    <source>
        <strain evidence="1">MGC-MH-2018</strain>
    </source>
</reference>
<organism evidence="1">
    <name type="scientific">Psilocybe cubensis</name>
    <name type="common">Psychedelic mushroom</name>
    <name type="synonym">Stropharia cubensis</name>
    <dbReference type="NCBI Taxonomy" id="181762"/>
    <lineage>
        <taxon>Eukaryota</taxon>
        <taxon>Fungi</taxon>
        <taxon>Dikarya</taxon>
        <taxon>Basidiomycota</taxon>
        <taxon>Agaricomycotina</taxon>
        <taxon>Agaricomycetes</taxon>
        <taxon>Agaricomycetidae</taxon>
        <taxon>Agaricales</taxon>
        <taxon>Agaricineae</taxon>
        <taxon>Strophariaceae</taxon>
        <taxon>Psilocybe</taxon>
    </lineage>
</organism>
<name>A0A8H7XNY0_PSICU</name>
<comment type="caution">
    <text evidence="1">The sequence shown here is derived from an EMBL/GenBank/DDBJ whole genome shotgun (WGS) entry which is preliminary data.</text>
</comment>
<dbReference type="SUPFAM" id="SSF52047">
    <property type="entry name" value="RNI-like"/>
    <property type="match status" value="1"/>
</dbReference>
<dbReference type="AlphaFoldDB" id="A0A8H7XNY0"/>